<dbReference type="Proteomes" id="UP001057452">
    <property type="component" value="Chromosome 6"/>
</dbReference>
<evidence type="ECO:0000313" key="2">
    <source>
        <dbReference type="Proteomes" id="UP001057452"/>
    </source>
</evidence>
<gene>
    <name evidence="1" type="ORF">KUCAC02_020880</name>
</gene>
<name>A0ACB9XFQ4_CHAAC</name>
<protein>
    <submittedName>
        <fullName evidence="1">Uncharacterized protein</fullName>
    </submittedName>
</protein>
<sequence>MVGLQTKDILKVELRAGVGHFWSLVSEEDFPTLKPLLQKVMSFFVSTNTSTNYKYDMKKIKEMHACFRSSQY</sequence>
<evidence type="ECO:0000313" key="1">
    <source>
        <dbReference type="EMBL" id="KAI4825189.1"/>
    </source>
</evidence>
<organism evidence="1 2">
    <name type="scientific">Chaenocephalus aceratus</name>
    <name type="common">Blackfin icefish</name>
    <name type="synonym">Chaenichthys aceratus</name>
    <dbReference type="NCBI Taxonomy" id="36190"/>
    <lineage>
        <taxon>Eukaryota</taxon>
        <taxon>Metazoa</taxon>
        <taxon>Chordata</taxon>
        <taxon>Craniata</taxon>
        <taxon>Vertebrata</taxon>
        <taxon>Euteleostomi</taxon>
        <taxon>Actinopterygii</taxon>
        <taxon>Neopterygii</taxon>
        <taxon>Teleostei</taxon>
        <taxon>Neoteleostei</taxon>
        <taxon>Acanthomorphata</taxon>
        <taxon>Eupercaria</taxon>
        <taxon>Perciformes</taxon>
        <taxon>Notothenioidei</taxon>
        <taxon>Channichthyidae</taxon>
        <taxon>Chaenocephalus</taxon>
    </lineage>
</organism>
<reference evidence="1" key="1">
    <citation type="submission" date="2022-05" db="EMBL/GenBank/DDBJ databases">
        <title>Chromosome-level genome of Chaenocephalus aceratus.</title>
        <authorList>
            <person name="Park H."/>
        </authorList>
    </citation>
    <scope>NUCLEOTIDE SEQUENCE</scope>
    <source>
        <strain evidence="1">KU_202001</strain>
    </source>
</reference>
<proteinExistence type="predicted"/>
<accession>A0ACB9XFQ4</accession>
<dbReference type="EMBL" id="CM043790">
    <property type="protein sequence ID" value="KAI4825189.1"/>
    <property type="molecule type" value="Genomic_DNA"/>
</dbReference>
<comment type="caution">
    <text evidence="1">The sequence shown here is derived from an EMBL/GenBank/DDBJ whole genome shotgun (WGS) entry which is preliminary data.</text>
</comment>
<keyword evidence="2" id="KW-1185">Reference proteome</keyword>